<feature type="non-terminal residue" evidence="1">
    <location>
        <position position="64"/>
    </location>
</feature>
<accession>A0ACB9X311</accession>
<sequence>PFSPQTFTLFQSVLDRSHGKRKPWSRVSWVHLVVLNPSPAASYLRGWLHLALSCSSRPQVLGTD</sequence>
<comment type="caution">
    <text evidence="1">The sequence shown here is derived from an EMBL/GenBank/DDBJ whole genome shotgun (WGS) entry which is preliminary data.</text>
</comment>
<protein>
    <submittedName>
        <fullName evidence="1">Uncharacterized protein</fullName>
    </submittedName>
</protein>
<feature type="non-terminal residue" evidence="1">
    <location>
        <position position="1"/>
    </location>
</feature>
<evidence type="ECO:0000313" key="1">
    <source>
        <dbReference type="EMBL" id="KAI4820211.1"/>
    </source>
</evidence>
<name>A0ACB9X311_CHAAC</name>
<keyword evidence="2" id="KW-1185">Reference proteome</keyword>
<evidence type="ECO:0000313" key="2">
    <source>
        <dbReference type="Proteomes" id="UP001057452"/>
    </source>
</evidence>
<gene>
    <name evidence="1" type="ORF">KUCAC02_028195</name>
</gene>
<organism evidence="1 2">
    <name type="scientific">Chaenocephalus aceratus</name>
    <name type="common">Blackfin icefish</name>
    <name type="synonym">Chaenichthys aceratus</name>
    <dbReference type="NCBI Taxonomy" id="36190"/>
    <lineage>
        <taxon>Eukaryota</taxon>
        <taxon>Metazoa</taxon>
        <taxon>Chordata</taxon>
        <taxon>Craniata</taxon>
        <taxon>Vertebrata</taxon>
        <taxon>Euteleostomi</taxon>
        <taxon>Actinopterygii</taxon>
        <taxon>Neopterygii</taxon>
        <taxon>Teleostei</taxon>
        <taxon>Neoteleostei</taxon>
        <taxon>Acanthomorphata</taxon>
        <taxon>Eupercaria</taxon>
        <taxon>Perciformes</taxon>
        <taxon>Notothenioidei</taxon>
        <taxon>Channichthyidae</taxon>
        <taxon>Chaenocephalus</taxon>
    </lineage>
</organism>
<reference evidence="1" key="1">
    <citation type="submission" date="2022-05" db="EMBL/GenBank/DDBJ databases">
        <title>Chromosome-level genome of Chaenocephalus aceratus.</title>
        <authorList>
            <person name="Park H."/>
        </authorList>
    </citation>
    <scope>NUCLEOTIDE SEQUENCE</scope>
    <source>
        <strain evidence="1">KU_202001</strain>
    </source>
</reference>
<dbReference type="Proteomes" id="UP001057452">
    <property type="component" value="Chromosome 9"/>
</dbReference>
<dbReference type="EMBL" id="CM043793">
    <property type="protein sequence ID" value="KAI4820211.1"/>
    <property type="molecule type" value="Genomic_DNA"/>
</dbReference>
<proteinExistence type="predicted"/>